<dbReference type="PANTHER" id="PTHR12844:SF42">
    <property type="entry name" value="CONNECTOR ENHANCER OF KSR PROTEIN CNK"/>
    <property type="match status" value="1"/>
</dbReference>
<dbReference type="STRING" id="51031.W2TDX6"/>
<keyword evidence="3" id="KW-1185">Reference proteome</keyword>
<dbReference type="SUPFAM" id="SSF47769">
    <property type="entry name" value="SAM/Pointed domain"/>
    <property type="match status" value="1"/>
</dbReference>
<dbReference type="AlphaFoldDB" id="W2TDX6"/>
<dbReference type="Pfam" id="PF00536">
    <property type="entry name" value="SAM_1"/>
    <property type="match status" value="1"/>
</dbReference>
<dbReference type="Proteomes" id="UP000053676">
    <property type="component" value="Unassembled WGS sequence"/>
</dbReference>
<name>W2TDX6_NECAM</name>
<gene>
    <name evidence="2" type="ORF">NECAME_02522</name>
</gene>
<dbReference type="Gene3D" id="1.10.150.50">
    <property type="entry name" value="Transcription Factor, Ets-1"/>
    <property type="match status" value="1"/>
</dbReference>
<evidence type="ECO:0000313" key="2">
    <source>
        <dbReference type="EMBL" id="ETN80043.1"/>
    </source>
</evidence>
<dbReference type="PANTHER" id="PTHR12844">
    <property type="entry name" value="CONNECTOR ENCHANCER OF KINASE SUPPRESSOR OF RAS"/>
    <property type="match status" value="1"/>
</dbReference>
<proteinExistence type="predicted"/>
<evidence type="ECO:0000313" key="3">
    <source>
        <dbReference type="Proteomes" id="UP000053676"/>
    </source>
</evidence>
<feature type="domain" description="SAM" evidence="1">
    <location>
        <begin position="16"/>
        <end position="81"/>
    </location>
</feature>
<sequence>MSSLPLISFQQYVQSWSGKQIARWIEGLGDAMNPYLGTIRDNIRCGKHLHLIDDEMLANIGITALGPRKTILQAVHLLLYFCTEAPSENLQSLLIKVVIACKAVAFELGKAIRCKDEKKFQ</sequence>
<dbReference type="OrthoDB" id="74412at2759"/>
<organism evidence="2 3">
    <name type="scientific">Necator americanus</name>
    <name type="common">Human hookworm</name>
    <dbReference type="NCBI Taxonomy" id="51031"/>
    <lineage>
        <taxon>Eukaryota</taxon>
        <taxon>Metazoa</taxon>
        <taxon>Ecdysozoa</taxon>
        <taxon>Nematoda</taxon>
        <taxon>Chromadorea</taxon>
        <taxon>Rhabditida</taxon>
        <taxon>Rhabditina</taxon>
        <taxon>Rhabditomorpha</taxon>
        <taxon>Strongyloidea</taxon>
        <taxon>Ancylostomatidae</taxon>
        <taxon>Bunostominae</taxon>
        <taxon>Necator</taxon>
    </lineage>
</organism>
<dbReference type="InterPro" id="IPR013761">
    <property type="entry name" value="SAM/pointed_sf"/>
</dbReference>
<dbReference type="InterPro" id="IPR001660">
    <property type="entry name" value="SAM"/>
</dbReference>
<evidence type="ECO:0000259" key="1">
    <source>
        <dbReference type="PROSITE" id="PS50105"/>
    </source>
</evidence>
<dbReference type="SMART" id="SM00454">
    <property type="entry name" value="SAM"/>
    <property type="match status" value="1"/>
</dbReference>
<accession>W2TDX6</accession>
<dbReference type="EMBL" id="KI659257">
    <property type="protein sequence ID" value="ETN80043.1"/>
    <property type="molecule type" value="Genomic_DNA"/>
</dbReference>
<dbReference type="InterPro" id="IPR051566">
    <property type="entry name" value="CNKSR"/>
</dbReference>
<dbReference type="KEGG" id="nai:NECAME_02522"/>
<protein>
    <recommendedName>
        <fullName evidence="1">SAM domain-containing protein</fullName>
    </recommendedName>
</protein>
<reference evidence="3" key="1">
    <citation type="journal article" date="2014" name="Nat. Genet.">
        <title>Genome of the human hookworm Necator americanus.</title>
        <authorList>
            <person name="Tang Y.T."/>
            <person name="Gao X."/>
            <person name="Rosa B.A."/>
            <person name="Abubucker S."/>
            <person name="Hallsworth-Pepin K."/>
            <person name="Martin J."/>
            <person name="Tyagi R."/>
            <person name="Heizer E."/>
            <person name="Zhang X."/>
            <person name="Bhonagiri-Palsikar V."/>
            <person name="Minx P."/>
            <person name="Warren W.C."/>
            <person name="Wang Q."/>
            <person name="Zhan B."/>
            <person name="Hotez P.J."/>
            <person name="Sternberg P.W."/>
            <person name="Dougall A."/>
            <person name="Gaze S.T."/>
            <person name="Mulvenna J."/>
            <person name="Sotillo J."/>
            <person name="Ranganathan S."/>
            <person name="Rabelo E.M."/>
            <person name="Wilson R.K."/>
            <person name="Felgner P.L."/>
            <person name="Bethony J."/>
            <person name="Hawdon J.M."/>
            <person name="Gasser R.B."/>
            <person name="Loukas A."/>
            <person name="Mitreva M."/>
        </authorList>
    </citation>
    <scope>NUCLEOTIDE SEQUENCE [LARGE SCALE GENOMIC DNA]</scope>
</reference>
<dbReference type="PROSITE" id="PS50105">
    <property type="entry name" value="SAM_DOMAIN"/>
    <property type="match status" value="1"/>
</dbReference>